<sequence length="583" mass="65210">MPLTITYPASIAIPRFSHRSLSSFTAITGADHFRFVTFFPIVPSSDVFSPTTIRMGGGPRTYPGGVSKWQWKRMQEKKAKQLLKARLCRERQLYEMRKRAELKAAISELERPWEVVERAPVLFSASADEQVKVLADRFQRPGGFDMWSERDGPRIVRSPNERSSVQFLPIDSVRPYGLITEKAGPDGLVEGEEETTSDDCTARDAGGMARAKHARRPSLGSSSFEELGWIAGKNRVSYGSDLESALGASSEEGGGGDRHGQGRGQKTLGRANLRPTTELRVEEGVAERRGSKWREPGNTSFRSGHGRGHKMLGRANLRPTTELRVEEGVAERRGSKWREPGNTSFRSGHGRGHKMLGRANLRPTTELRVEEGVAERRGSKWREPGNTSFRSGHGRGHKMLGRANLRPTTELRVEEGAAERRGSKWREPVNTSFRSGHGRGHKMLGRATLRPTTEWRVEEAVAERRDSKGRKPGNTSFRSGHGRGHKMLGRATLRPTTEWRVEEAVAERRDSKGRKPGNTSFRSGHDRRHKMLGRANLHPTTELRVEEAMAERRDSMGREGSNTAFSTNRAGGTYIRRQSPEGR</sequence>
<feature type="region of interest" description="Disordered" evidence="1">
    <location>
        <begin position="413"/>
        <end position="443"/>
    </location>
</feature>
<feature type="compositionally biased region" description="Basic and acidic residues" evidence="1">
    <location>
        <begin position="370"/>
        <end position="383"/>
    </location>
</feature>
<feature type="region of interest" description="Disordered" evidence="1">
    <location>
        <begin position="370"/>
        <end position="400"/>
    </location>
</feature>
<dbReference type="Proteomes" id="UP000639772">
    <property type="component" value="Unassembled WGS sequence"/>
</dbReference>
<dbReference type="AlphaFoldDB" id="A0A835VEI7"/>
<comment type="caution">
    <text evidence="2">The sequence shown here is derived from an EMBL/GenBank/DDBJ whole genome shotgun (WGS) entry which is preliminary data.</text>
</comment>
<name>A0A835VEI7_VANPL</name>
<reference evidence="2 3" key="1">
    <citation type="journal article" date="2020" name="Nat. Food">
        <title>A phased Vanilla planifolia genome enables genetic improvement of flavour and production.</title>
        <authorList>
            <person name="Hasing T."/>
            <person name="Tang H."/>
            <person name="Brym M."/>
            <person name="Khazi F."/>
            <person name="Huang T."/>
            <person name="Chambers A.H."/>
        </authorList>
    </citation>
    <scope>NUCLEOTIDE SEQUENCE [LARGE SCALE GENOMIC DNA]</scope>
    <source>
        <tissue evidence="2">Leaf</tissue>
    </source>
</reference>
<dbReference type="PANTHER" id="PTHR37724:SF1">
    <property type="entry name" value="OS02G0564300 PROTEIN"/>
    <property type="match status" value="1"/>
</dbReference>
<feature type="compositionally biased region" description="Basic and acidic residues" evidence="1">
    <location>
        <begin position="326"/>
        <end position="339"/>
    </location>
</feature>
<gene>
    <name evidence="2" type="ORF">HPP92_005312</name>
</gene>
<feature type="region of interest" description="Disordered" evidence="1">
    <location>
        <begin position="184"/>
        <end position="222"/>
    </location>
</feature>
<feature type="compositionally biased region" description="Basic and acidic residues" evidence="1">
    <location>
        <begin position="541"/>
        <end position="557"/>
    </location>
</feature>
<protein>
    <recommendedName>
        <fullName evidence="4">DEAD-box ATP-dependent RNA helicase 33</fullName>
    </recommendedName>
</protein>
<accession>A0A835VEI7</accession>
<feature type="compositionally biased region" description="Basic and acidic residues" evidence="1">
    <location>
        <begin position="413"/>
        <end position="427"/>
    </location>
</feature>
<feature type="region of interest" description="Disordered" evidence="1">
    <location>
        <begin position="245"/>
        <end position="312"/>
    </location>
</feature>
<evidence type="ECO:0000256" key="1">
    <source>
        <dbReference type="SAM" id="MobiDB-lite"/>
    </source>
</evidence>
<dbReference type="PANTHER" id="PTHR37724">
    <property type="entry name" value="OS02G0564300 PROTEIN"/>
    <property type="match status" value="1"/>
</dbReference>
<feature type="compositionally biased region" description="Basic and acidic residues" evidence="1">
    <location>
        <begin position="277"/>
        <end position="295"/>
    </location>
</feature>
<feature type="compositionally biased region" description="Basic and acidic residues" evidence="1">
    <location>
        <begin position="497"/>
        <end position="510"/>
    </location>
</feature>
<organism evidence="2 3">
    <name type="scientific">Vanilla planifolia</name>
    <name type="common">Vanilla</name>
    <dbReference type="NCBI Taxonomy" id="51239"/>
    <lineage>
        <taxon>Eukaryota</taxon>
        <taxon>Viridiplantae</taxon>
        <taxon>Streptophyta</taxon>
        <taxon>Embryophyta</taxon>
        <taxon>Tracheophyta</taxon>
        <taxon>Spermatophyta</taxon>
        <taxon>Magnoliopsida</taxon>
        <taxon>Liliopsida</taxon>
        <taxon>Asparagales</taxon>
        <taxon>Orchidaceae</taxon>
        <taxon>Vanilloideae</taxon>
        <taxon>Vanilleae</taxon>
        <taxon>Vanilla</taxon>
    </lineage>
</organism>
<dbReference type="OrthoDB" id="1747509at2759"/>
<feature type="region of interest" description="Disordered" evidence="1">
    <location>
        <begin position="461"/>
        <end position="583"/>
    </location>
</feature>
<evidence type="ECO:0008006" key="4">
    <source>
        <dbReference type="Google" id="ProtNLM"/>
    </source>
</evidence>
<evidence type="ECO:0000313" key="2">
    <source>
        <dbReference type="EMBL" id="KAG0494318.1"/>
    </source>
</evidence>
<feature type="region of interest" description="Disordered" evidence="1">
    <location>
        <begin position="326"/>
        <end position="356"/>
    </location>
</feature>
<dbReference type="EMBL" id="JADCNM010000002">
    <property type="protein sequence ID" value="KAG0494318.1"/>
    <property type="molecule type" value="Genomic_DNA"/>
</dbReference>
<feature type="compositionally biased region" description="Polar residues" evidence="1">
    <location>
        <begin position="560"/>
        <end position="570"/>
    </location>
</feature>
<evidence type="ECO:0000313" key="3">
    <source>
        <dbReference type="Proteomes" id="UP000639772"/>
    </source>
</evidence>
<proteinExistence type="predicted"/>